<gene>
    <name evidence="4" type="ORF">HYH02_014351</name>
</gene>
<evidence type="ECO:0000256" key="1">
    <source>
        <dbReference type="SAM" id="MobiDB-lite"/>
    </source>
</evidence>
<organism evidence="4 5">
    <name type="scientific">Chlamydomonas schloesseri</name>
    <dbReference type="NCBI Taxonomy" id="2026947"/>
    <lineage>
        <taxon>Eukaryota</taxon>
        <taxon>Viridiplantae</taxon>
        <taxon>Chlorophyta</taxon>
        <taxon>core chlorophytes</taxon>
        <taxon>Chlorophyceae</taxon>
        <taxon>CS clade</taxon>
        <taxon>Chlamydomonadales</taxon>
        <taxon>Chlamydomonadaceae</taxon>
        <taxon>Chlamydomonas</taxon>
    </lineage>
</organism>
<dbReference type="Proteomes" id="UP000613740">
    <property type="component" value="Unassembled WGS sequence"/>
</dbReference>
<keyword evidence="2" id="KW-1133">Transmembrane helix</keyword>
<keyword evidence="2" id="KW-0472">Membrane</keyword>
<feature type="transmembrane region" description="Helical" evidence="2">
    <location>
        <begin position="348"/>
        <end position="372"/>
    </location>
</feature>
<sequence>MLALVLSVLNFAALLVLLPSLTSADAAPKRDVGTSGIAPGTARRSLASVSKNVPIVIDEAPCTRWNADYPAPLFNLESQPDASLNPRNLSSAGYVTLRSDGMTSDGVSVLRLELVVSGGSESYFASKRTLDAPSSAPANISDAASPAAVAAANALNGNIRLFFSLKPPTECPSATSTSHAFAASFNVSCSNWRTVLRLTMPREVMNCSADAMGANGNGTPFSRLIYLQMATDLTANACSPSGAQTFSAGSHLNFVNGNCSFIALRTTCRPATCAQAVPTAAAYGVDGASRSRTAWSYGDGADWSLLVDSPDTGDDGPQDDDASGANGSGGGAGSATPSASGSGGSNRALIIGVSVGAGAATIALASVLFVVASRKKWLRRGFDLALDDPWWGPDNALAAITLGPSAIEGRVGSVGQLNHSYASLPGGLRMPSYTSVASGATVQGGWGWAAPGGPAEAAGAAFAAQSPRSRRASFEAAYARSRRGSFDALPTPRSRRGSVDFSLPTPRSRLSLDVTNPVAGAAADTAWVATPREFGLTSPRSRMGMATMEHGSAIGTPRSAGVPRASVDWGIDMSRASPRNMSRRASMVAVLQQQLEEQEIAEADTDREGSVVIELSDDVPTVDIELSEEMPTAATGSGTSSARHDAAHHHGAQGRFSRVFGRRG</sequence>
<evidence type="ECO:0000313" key="5">
    <source>
        <dbReference type="Proteomes" id="UP000613740"/>
    </source>
</evidence>
<reference evidence="4" key="1">
    <citation type="journal article" date="2020" name="bioRxiv">
        <title>Comparative genomics of Chlamydomonas.</title>
        <authorList>
            <person name="Craig R.J."/>
            <person name="Hasan A.R."/>
            <person name="Ness R.W."/>
            <person name="Keightley P.D."/>
        </authorList>
    </citation>
    <scope>NUCLEOTIDE SEQUENCE</scope>
    <source>
        <strain evidence="4">CCAP 11/173</strain>
    </source>
</reference>
<protein>
    <recommendedName>
        <fullName evidence="6">Pherophorin domain-containing protein</fullName>
    </recommendedName>
</protein>
<proteinExistence type="predicted"/>
<feature type="region of interest" description="Disordered" evidence="1">
    <location>
        <begin position="306"/>
        <end position="343"/>
    </location>
</feature>
<evidence type="ECO:0000256" key="2">
    <source>
        <dbReference type="SAM" id="Phobius"/>
    </source>
</evidence>
<feature type="chain" id="PRO_5032509385" description="Pherophorin domain-containing protein" evidence="3">
    <location>
        <begin position="27"/>
        <end position="664"/>
    </location>
</feature>
<comment type="caution">
    <text evidence="4">The sequence shown here is derived from an EMBL/GenBank/DDBJ whole genome shotgun (WGS) entry which is preliminary data.</text>
</comment>
<feature type="signal peptide" evidence="3">
    <location>
        <begin position="1"/>
        <end position="26"/>
    </location>
</feature>
<keyword evidence="5" id="KW-1185">Reference proteome</keyword>
<keyword evidence="3" id="KW-0732">Signal</keyword>
<feature type="compositionally biased region" description="Acidic residues" evidence="1">
    <location>
        <begin position="311"/>
        <end position="322"/>
    </location>
</feature>
<keyword evidence="2" id="KW-0812">Transmembrane</keyword>
<name>A0A835VTC6_9CHLO</name>
<evidence type="ECO:0000313" key="4">
    <source>
        <dbReference type="EMBL" id="KAG2428547.1"/>
    </source>
</evidence>
<dbReference type="EMBL" id="JAEHOD010000092">
    <property type="protein sequence ID" value="KAG2428547.1"/>
    <property type="molecule type" value="Genomic_DNA"/>
</dbReference>
<dbReference type="OrthoDB" id="10420287at2759"/>
<feature type="region of interest" description="Disordered" evidence="1">
    <location>
        <begin position="626"/>
        <end position="664"/>
    </location>
</feature>
<dbReference type="AlphaFoldDB" id="A0A835VTC6"/>
<evidence type="ECO:0000256" key="3">
    <source>
        <dbReference type="SAM" id="SignalP"/>
    </source>
</evidence>
<accession>A0A835VTC6</accession>
<evidence type="ECO:0008006" key="6">
    <source>
        <dbReference type="Google" id="ProtNLM"/>
    </source>
</evidence>